<organism evidence="1 2">
    <name type="scientific">Mycena belliarum</name>
    <dbReference type="NCBI Taxonomy" id="1033014"/>
    <lineage>
        <taxon>Eukaryota</taxon>
        <taxon>Fungi</taxon>
        <taxon>Dikarya</taxon>
        <taxon>Basidiomycota</taxon>
        <taxon>Agaricomycotina</taxon>
        <taxon>Agaricomycetes</taxon>
        <taxon>Agaricomycetidae</taxon>
        <taxon>Agaricales</taxon>
        <taxon>Marasmiineae</taxon>
        <taxon>Mycenaceae</taxon>
        <taxon>Mycena</taxon>
    </lineage>
</organism>
<evidence type="ECO:0000313" key="1">
    <source>
        <dbReference type="EMBL" id="KAJ7070281.1"/>
    </source>
</evidence>
<reference evidence="1" key="1">
    <citation type="submission" date="2023-03" db="EMBL/GenBank/DDBJ databases">
        <title>Massive genome expansion in bonnet fungi (Mycena s.s.) driven by repeated elements and novel gene families across ecological guilds.</title>
        <authorList>
            <consortium name="Lawrence Berkeley National Laboratory"/>
            <person name="Harder C.B."/>
            <person name="Miyauchi S."/>
            <person name="Viragh M."/>
            <person name="Kuo A."/>
            <person name="Thoen E."/>
            <person name="Andreopoulos B."/>
            <person name="Lu D."/>
            <person name="Skrede I."/>
            <person name="Drula E."/>
            <person name="Henrissat B."/>
            <person name="Morin E."/>
            <person name="Kohler A."/>
            <person name="Barry K."/>
            <person name="LaButti K."/>
            <person name="Morin E."/>
            <person name="Salamov A."/>
            <person name="Lipzen A."/>
            <person name="Mereny Z."/>
            <person name="Hegedus B."/>
            <person name="Baldrian P."/>
            <person name="Stursova M."/>
            <person name="Weitz H."/>
            <person name="Taylor A."/>
            <person name="Grigoriev I.V."/>
            <person name="Nagy L.G."/>
            <person name="Martin F."/>
            <person name="Kauserud H."/>
        </authorList>
    </citation>
    <scope>NUCLEOTIDE SEQUENCE</scope>
    <source>
        <strain evidence="1">CBHHK173m</strain>
    </source>
</reference>
<protein>
    <submittedName>
        <fullName evidence="1">Uncharacterized protein</fullName>
    </submittedName>
</protein>
<dbReference type="Proteomes" id="UP001222325">
    <property type="component" value="Unassembled WGS sequence"/>
</dbReference>
<keyword evidence="2" id="KW-1185">Reference proteome</keyword>
<proteinExistence type="predicted"/>
<gene>
    <name evidence="1" type="ORF">B0H15DRAFT_793702</name>
</gene>
<accession>A0AAD6TQD1</accession>
<sequence length="342" mass="37546">MRNRRGPHKLSTVAELEAAGVKIVKWDGRYATRSPASLSPTILHRCPLVIVDKDQRIVGVFVGKPADPQWDSEVIPGACRAMERASREAKATDARASAPHRRGKFTAISSGVSFGGGQKVPGNLVHPKWRQRLIARLLKNKYIRRIAGFQSSAFAYWAPKVYKEYADTLQQLFTEYPGLEHNFRNSIFPAVTFNCSPDSVSLSHVDFNNNPAGWCAITSGGRFDHTSGAHLHMSPFKVAVEFPSGSTSLILSGAIEHGNTPILDGETRFSMTQYAAGGLFRWVKYGFKSAKALLAMKGGKQIRAAYNGEAGSRWEQALNLFSTLDGIDCDRQNVFSQASVKA</sequence>
<name>A0AAD6TQD1_9AGAR</name>
<comment type="caution">
    <text evidence="1">The sequence shown here is derived from an EMBL/GenBank/DDBJ whole genome shotgun (WGS) entry which is preliminary data.</text>
</comment>
<evidence type="ECO:0000313" key="2">
    <source>
        <dbReference type="Proteomes" id="UP001222325"/>
    </source>
</evidence>
<dbReference type="EMBL" id="JARJCN010000133">
    <property type="protein sequence ID" value="KAJ7070281.1"/>
    <property type="molecule type" value="Genomic_DNA"/>
</dbReference>
<dbReference type="AlphaFoldDB" id="A0AAD6TQD1"/>
<dbReference type="Gene3D" id="3.60.130.30">
    <property type="match status" value="1"/>
</dbReference>